<name>A0A2N6SE52_9BACL</name>
<comment type="caution">
    <text evidence="5">The sequence shown here is derived from an EMBL/GenBank/DDBJ whole genome shotgun (WGS) entry which is preliminary data.</text>
</comment>
<dbReference type="Proteomes" id="UP000235670">
    <property type="component" value="Unassembled WGS sequence"/>
</dbReference>
<dbReference type="EMBL" id="PNGT01000006">
    <property type="protein sequence ID" value="PMC52159.1"/>
    <property type="molecule type" value="Genomic_DNA"/>
</dbReference>
<dbReference type="AlphaFoldDB" id="A0A2N6SE52"/>
<reference evidence="5 6" key="1">
    <citation type="submission" date="2017-09" db="EMBL/GenBank/DDBJ databases">
        <title>Bacterial strain isolated from the female urinary microbiota.</title>
        <authorList>
            <person name="Thomas-White K."/>
            <person name="Kumar N."/>
            <person name="Forster S."/>
            <person name="Putonti C."/>
            <person name="Lawley T."/>
            <person name="Wolfe A.J."/>
        </authorList>
    </citation>
    <scope>NUCLEOTIDE SEQUENCE [LARGE SCALE GENOMIC DNA]</scope>
    <source>
        <strain evidence="5 6">UMB0186</strain>
    </source>
</reference>
<sequence>MKQKTFLKVFSPVFALSIILSGCGSNSQNSEKTATKPKVDFKVSADNNGEVVKDATFKYGILTSSPFVGLYHPVLHANKADGVITETVFGKTFPVDDALKYKLDDEDAPVKLHIDKDKNEATLTIHDGVKWSNGEDLTSKDIIASYELLGNPKYTENVRYNGSYELIEGMKDYHEGKAKTISGITAKDDKTVVIKYSKLSPSLLWGDGFIYSFSNAKQVEKVTDFARFGEMELTKRPLSYGPYVITKEVQGESVVAEANPHYYKKDEVKIPKIEFKAVAPAQASQILKNGEIDYLTDIDANVYEGIKDIKNGNILGQPSSFMSFVGFKFGKYDKEKKENIPLENTKFNDKKVRQAFELAVDRDQINEKIYKGIRFTPSGSALYPPTVGKLKNEKATVVKKDVEKAKKLLDEAGYKDTDGDGLREDKNGKKVTFNFAFQGGNNYDQALADVFIKSWKEVGLDVKLVDNKLMGKKEWDQRVLGDDPEIDLFLGAGHHGSDPSRQELFGRQSQFNYFRYTSDKIDEAFKEQRSDEMFDDNKLKEAYNKFDDLIADELPFFGLSWDTEITYVNKRVKHFNVEDFTKGYLPVEKLELIKDAPEKE</sequence>
<feature type="domain" description="Solute-binding protein family 5" evidence="4">
    <location>
        <begin position="113"/>
        <end position="467"/>
    </location>
</feature>
<accession>A0A2N6SE52</accession>
<evidence type="ECO:0000313" key="5">
    <source>
        <dbReference type="EMBL" id="PMC52159.1"/>
    </source>
</evidence>
<dbReference type="STRING" id="84135.GCA_001052115_01062"/>
<evidence type="ECO:0000256" key="3">
    <source>
        <dbReference type="ARBA" id="ARBA00022729"/>
    </source>
</evidence>
<dbReference type="GO" id="GO:0015833">
    <property type="term" value="P:peptide transport"/>
    <property type="evidence" value="ECO:0007669"/>
    <property type="project" value="TreeGrafter"/>
</dbReference>
<dbReference type="RefSeq" id="WP_102189978.1">
    <property type="nucleotide sequence ID" value="NZ_PNGT01000006.1"/>
</dbReference>
<dbReference type="SUPFAM" id="SSF53850">
    <property type="entry name" value="Periplasmic binding protein-like II"/>
    <property type="match status" value="1"/>
</dbReference>
<proteinExistence type="inferred from homology"/>
<protein>
    <submittedName>
        <fullName evidence="5">Peptide ABC transporter substrate-binding protein</fullName>
    </submittedName>
</protein>
<dbReference type="OrthoDB" id="9796817at2"/>
<evidence type="ECO:0000256" key="2">
    <source>
        <dbReference type="ARBA" id="ARBA00022448"/>
    </source>
</evidence>
<dbReference type="PANTHER" id="PTHR30290">
    <property type="entry name" value="PERIPLASMIC BINDING COMPONENT OF ABC TRANSPORTER"/>
    <property type="match status" value="1"/>
</dbReference>
<gene>
    <name evidence="5" type="ORF">CJ218_06075</name>
</gene>
<dbReference type="PROSITE" id="PS51257">
    <property type="entry name" value="PROKAR_LIPOPROTEIN"/>
    <property type="match status" value="1"/>
</dbReference>
<dbReference type="InterPro" id="IPR039424">
    <property type="entry name" value="SBP_5"/>
</dbReference>
<dbReference type="InterPro" id="IPR000914">
    <property type="entry name" value="SBP_5_dom"/>
</dbReference>
<evidence type="ECO:0000259" key="4">
    <source>
        <dbReference type="Pfam" id="PF00496"/>
    </source>
</evidence>
<dbReference type="Pfam" id="PF00496">
    <property type="entry name" value="SBP_bac_5"/>
    <property type="match status" value="1"/>
</dbReference>
<dbReference type="PANTHER" id="PTHR30290:SF9">
    <property type="entry name" value="OLIGOPEPTIDE-BINDING PROTEIN APPA"/>
    <property type="match status" value="1"/>
</dbReference>
<dbReference type="GO" id="GO:1904680">
    <property type="term" value="F:peptide transmembrane transporter activity"/>
    <property type="evidence" value="ECO:0007669"/>
    <property type="project" value="TreeGrafter"/>
</dbReference>
<evidence type="ECO:0000313" key="6">
    <source>
        <dbReference type="Proteomes" id="UP000235670"/>
    </source>
</evidence>
<keyword evidence="3" id="KW-0732">Signal</keyword>
<keyword evidence="2" id="KW-0813">Transport</keyword>
<dbReference type="Gene3D" id="3.40.190.10">
    <property type="entry name" value="Periplasmic binding protein-like II"/>
    <property type="match status" value="1"/>
</dbReference>
<comment type="similarity">
    <text evidence="1">Belongs to the bacterial solute-binding protein 5 family.</text>
</comment>
<organism evidence="5 6">
    <name type="scientific">Gemella sanguinis</name>
    <dbReference type="NCBI Taxonomy" id="84135"/>
    <lineage>
        <taxon>Bacteria</taxon>
        <taxon>Bacillati</taxon>
        <taxon>Bacillota</taxon>
        <taxon>Bacilli</taxon>
        <taxon>Bacillales</taxon>
        <taxon>Gemellaceae</taxon>
        <taxon>Gemella</taxon>
    </lineage>
</organism>
<evidence type="ECO:0000256" key="1">
    <source>
        <dbReference type="ARBA" id="ARBA00005695"/>
    </source>
</evidence>
<dbReference type="Gene3D" id="3.10.105.10">
    <property type="entry name" value="Dipeptide-binding Protein, Domain 3"/>
    <property type="match status" value="1"/>
</dbReference>